<dbReference type="SUPFAM" id="SSF56574">
    <property type="entry name" value="Serpins"/>
    <property type="match status" value="1"/>
</dbReference>
<name>F6ZYU3_CALJA</name>
<dbReference type="PANTHER" id="PTHR11461">
    <property type="entry name" value="SERINE PROTEASE INHIBITOR, SERPIN"/>
    <property type="match status" value="1"/>
</dbReference>
<comment type="similarity">
    <text evidence="1 2">Belongs to the serpin family.</text>
</comment>
<dbReference type="InParanoid" id="F6ZYU3"/>
<dbReference type="HOGENOM" id="CLU_023330_2_1_1"/>
<feature type="domain" description="Serpin" evidence="3">
    <location>
        <begin position="120"/>
        <end position="463"/>
    </location>
</feature>
<dbReference type="Gene3D" id="3.30.497.10">
    <property type="entry name" value="Antithrombin, subunit I, domain 2"/>
    <property type="match status" value="1"/>
</dbReference>
<reference evidence="4" key="2">
    <citation type="submission" date="2025-08" db="UniProtKB">
        <authorList>
            <consortium name="Ensembl"/>
        </authorList>
    </citation>
    <scope>IDENTIFICATION</scope>
</reference>
<dbReference type="GeneTree" id="ENSGT00940000162217"/>
<reference evidence="4" key="3">
    <citation type="submission" date="2025-09" db="UniProtKB">
        <authorList>
            <consortium name="Ensembl"/>
        </authorList>
    </citation>
    <scope>IDENTIFICATION</scope>
</reference>
<dbReference type="InterPro" id="IPR042185">
    <property type="entry name" value="Serpin_sf_2"/>
</dbReference>
<dbReference type="Bgee" id="ENSCJAG00000041498">
    <property type="expression patterns" value="Expressed in liver and 5 other cell types or tissues"/>
</dbReference>
<dbReference type="InterPro" id="IPR036186">
    <property type="entry name" value="Serpin_sf"/>
</dbReference>
<dbReference type="GO" id="GO:0005615">
    <property type="term" value="C:extracellular space"/>
    <property type="evidence" value="ECO:0007669"/>
    <property type="project" value="InterPro"/>
</dbReference>
<keyword evidence="5" id="KW-1185">Reference proteome</keyword>
<evidence type="ECO:0000256" key="1">
    <source>
        <dbReference type="ARBA" id="ARBA00009500"/>
    </source>
</evidence>
<dbReference type="PANTHER" id="PTHR11461:SF145">
    <property type="entry name" value="ALPHA-1-ANTICHYMOTRYPSIN"/>
    <property type="match status" value="1"/>
</dbReference>
<evidence type="ECO:0000259" key="3">
    <source>
        <dbReference type="SMART" id="SM00093"/>
    </source>
</evidence>
<dbReference type="InterPro" id="IPR000215">
    <property type="entry name" value="Serpin_fam"/>
</dbReference>
<evidence type="ECO:0000256" key="2">
    <source>
        <dbReference type="RuleBase" id="RU000411"/>
    </source>
</evidence>
<dbReference type="SMART" id="SM00093">
    <property type="entry name" value="SERPIN"/>
    <property type="match status" value="1"/>
</dbReference>
<gene>
    <name evidence="4" type="primary">LOC100413803</name>
</gene>
<dbReference type="FunFam" id="2.30.39.10:FF:000002">
    <property type="entry name" value="Serpin family D member 1"/>
    <property type="match status" value="1"/>
</dbReference>
<dbReference type="FunFam" id="3.30.497.10:FF:000001">
    <property type="entry name" value="Serine protease inhibitor"/>
    <property type="match status" value="1"/>
</dbReference>
<dbReference type="Ensembl" id="ENSCJAT00000001621.5">
    <property type="protein sequence ID" value="ENSCJAP00000001525.5"/>
    <property type="gene ID" value="ENSCJAG00000009846.5"/>
</dbReference>
<dbReference type="Pfam" id="PF00079">
    <property type="entry name" value="Serpin"/>
    <property type="match status" value="1"/>
</dbReference>
<accession>F6ZYU3</accession>
<sequence>MQNSGSFQGWHRGLPQESEGLHLPRLGNLRGCLLISGVTMSPQPGWAQVTWKWSCVCREELIMERMLRLLALGLLVAGFCPAVLCHPKSTLDKKNPNQEEQDQGTHVDFRLASTNMDFAFSLYKHLTRKAPGRNVIFSPLSISTALAFLSLGARNSTLTELLKGLKFNLAETSETEIHQSFQHLLLTLDQSSNELHLNMRNAMFVKEQLNLLDRFTEDARSLYGAEAFATDFQDSEAAKKLINNYVERGTRGKIKDLIKELDQQTMMVLVNYIFFKAKWKTPFDIRETFMSKFYFGNLMWVKVPMMRMDDMAAPYFWDEELLCTIVELPYTGNASAFFILPDQNKMERVEAMLLPETLKRWRDSMKIRWVALFLPKFSVSGDYNLKDILPQLGIEEVSQVVHKAVLDVSEEGTEASTSPALSLFPLPPNLGPMVIVRFNMPFLVIVARTDTPSILFMSRVIYPTRA</sequence>
<dbReference type="STRING" id="9483.ENSCJAP00000001525"/>
<reference evidence="4" key="1">
    <citation type="submission" date="2009-03" db="EMBL/GenBank/DDBJ databases">
        <authorList>
            <person name="Warren W."/>
            <person name="Ye L."/>
            <person name="Minx P."/>
            <person name="Worley K."/>
            <person name="Gibbs R."/>
            <person name="Wilson R.K."/>
        </authorList>
    </citation>
    <scope>NUCLEOTIDE SEQUENCE [LARGE SCALE GENOMIC DNA]</scope>
</reference>
<dbReference type="GO" id="GO:0004867">
    <property type="term" value="F:serine-type endopeptidase inhibitor activity"/>
    <property type="evidence" value="ECO:0007669"/>
    <property type="project" value="InterPro"/>
</dbReference>
<dbReference type="InterPro" id="IPR023796">
    <property type="entry name" value="Serpin_dom"/>
</dbReference>
<organism evidence="4 5">
    <name type="scientific">Callithrix jacchus</name>
    <name type="common">White-tufted-ear marmoset</name>
    <name type="synonym">Simia Jacchus</name>
    <dbReference type="NCBI Taxonomy" id="9483"/>
    <lineage>
        <taxon>Eukaryota</taxon>
        <taxon>Metazoa</taxon>
        <taxon>Chordata</taxon>
        <taxon>Craniata</taxon>
        <taxon>Vertebrata</taxon>
        <taxon>Euteleostomi</taxon>
        <taxon>Mammalia</taxon>
        <taxon>Eutheria</taxon>
        <taxon>Euarchontoglires</taxon>
        <taxon>Primates</taxon>
        <taxon>Haplorrhini</taxon>
        <taxon>Platyrrhini</taxon>
        <taxon>Cebidae</taxon>
        <taxon>Callitrichinae</taxon>
        <taxon>Callithrix</taxon>
        <taxon>Callithrix</taxon>
    </lineage>
</organism>
<dbReference type="Gene3D" id="2.30.39.10">
    <property type="entry name" value="Alpha-1-antitrypsin, domain 1"/>
    <property type="match status" value="1"/>
</dbReference>
<dbReference type="AlphaFoldDB" id="F6ZYU3"/>
<protein>
    <recommendedName>
        <fullName evidence="3">Serpin domain-containing protein</fullName>
    </recommendedName>
</protein>
<proteinExistence type="inferred from homology"/>
<dbReference type="InterPro" id="IPR042178">
    <property type="entry name" value="Serpin_sf_1"/>
</dbReference>
<dbReference type="Proteomes" id="UP000008225">
    <property type="component" value="Chromosome 10"/>
</dbReference>
<evidence type="ECO:0000313" key="4">
    <source>
        <dbReference type="Ensembl" id="ENSCJAP00000001525.5"/>
    </source>
</evidence>
<evidence type="ECO:0000313" key="5">
    <source>
        <dbReference type="Proteomes" id="UP000008225"/>
    </source>
</evidence>